<sequence>MKKESIKSAGGRGGTSTLTYTGSTGGNVIPSVTLRRQGTGGNVIPTLIPTAVETNLPPVEPTPTKPKLNFFQRIFNFLFGK</sequence>
<organism evidence="2 3">
    <name type="scientific">Candidatus Falkowbacteria bacterium CG1_02_37_44</name>
    <dbReference type="NCBI Taxonomy" id="1805146"/>
    <lineage>
        <taxon>Bacteria</taxon>
        <taxon>Candidatus Falkowiibacteriota</taxon>
    </lineage>
</organism>
<dbReference type="AlphaFoldDB" id="A0A1J4T807"/>
<dbReference type="EMBL" id="MNUU01000060">
    <property type="protein sequence ID" value="OIO07043.1"/>
    <property type="molecule type" value="Genomic_DNA"/>
</dbReference>
<dbReference type="Proteomes" id="UP000183192">
    <property type="component" value="Unassembled WGS sequence"/>
</dbReference>
<evidence type="ECO:0000313" key="3">
    <source>
        <dbReference type="Proteomes" id="UP000183192"/>
    </source>
</evidence>
<name>A0A1J4T807_9BACT</name>
<reference evidence="2 3" key="1">
    <citation type="journal article" date="2016" name="Environ. Microbiol.">
        <title>Genomic resolution of a cold subsurface aquifer community provides metabolic insights for novel microbes adapted to high CO concentrations.</title>
        <authorList>
            <person name="Probst A.J."/>
            <person name="Castelle C.J."/>
            <person name="Singh A."/>
            <person name="Brown C.T."/>
            <person name="Anantharaman K."/>
            <person name="Sharon I."/>
            <person name="Hug L.A."/>
            <person name="Burstein D."/>
            <person name="Emerson J.B."/>
            <person name="Thomas B.C."/>
            <person name="Banfield J.F."/>
        </authorList>
    </citation>
    <scope>NUCLEOTIDE SEQUENCE [LARGE SCALE GENOMIC DNA]</scope>
    <source>
        <strain evidence="2">CG1_02_37_44</strain>
    </source>
</reference>
<evidence type="ECO:0000313" key="2">
    <source>
        <dbReference type="EMBL" id="OIO07043.1"/>
    </source>
</evidence>
<feature type="region of interest" description="Disordered" evidence="1">
    <location>
        <begin position="1"/>
        <end position="40"/>
    </location>
</feature>
<protein>
    <submittedName>
        <fullName evidence="2">Uncharacterized protein</fullName>
    </submittedName>
</protein>
<comment type="caution">
    <text evidence="2">The sequence shown here is derived from an EMBL/GenBank/DDBJ whole genome shotgun (WGS) entry which is preliminary data.</text>
</comment>
<proteinExistence type="predicted"/>
<accession>A0A1J4T807</accession>
<gene>
    <name evidence="2" type="ORF">AUJ27_03100</name>
</gene>
<evidence type="ECO:0000256" key="1">
    <source>
        <dbReference type="SAM" id="MobiDB-lite"/>
    </source>
</evidence>